<dbReference type="AlphaFoldDB" id="A0AAW4XF41"/>
<evidence type="ECO:0000313" key="2">
    <source>
        <dbReference type="EMBL" id="MCD2111429.1"/>
    </source>
</evidence>
<keyword evidence="1" id="KW-0472">Membrane</keyword>
<evidence type="ECO:0000313" key="3">
    <source>
        <dbReference type="Proteomes" id="UP001198630"/>
    </source>
</evidence>
<protein>
    <submittedName>
        <fullName evidence="2">Uncharacterized protein</fullName>
    </submittedName>
</protein>
<keyword evidence="1" id="KW-1133">Transmembrane helix</keyword>
<gene>
    <name evidence="2" type="ORF">LQ384_10015</name>
</gene>
<reference evidence="2" key="1">
    <citation type="submission" date="2021-11" db="EMBL/GenBank/DDBJ databases">
        <title>Development of a sustainable strategy for remediation of hydrocarbon-contaminated territories based on the waste exchange concept.</title>
        <authorList>
            <person name="Elkin A."/>
        </authorList>
    </citation>
    <scope>NUCLEOTIDE SEQUENCE</scope>
    <source>
        <strain evidence="2">IEGM 757</strain>
    </source>
</reference>
<sequence>MADNVRRLSASIGNAVGWAAVGVIFGTVVLLLNEDSSESAPPTQIAVSPDTPDLTVRVEGGSSGGLPPVVIGGISGGVIGVVGSVSAQLVSGRIAKGQRKDDRLLGRFDALKDAIDELDSAYLADEASDLPDAASIESFLAAERKFRRTVSLVDDSDIRALAEGCHEVMQSYALTRSEPDEDGATAQDVLAAQSALFEKIRDATLKMR</sequence>
<keyword evidence="1" id="KW-0812">Transmembrane</keyword>
<evidence type="ECO:0000256" key="1">
    <source>
        <dbReference type="SAM" id="Phobius"/>
    </source>
</evidence>
<dbReference type="EMBL" id="JAJNCO010000004">
    <property type="protein sequence ID" value="MCD2111429.1"/>
    <property type="molecule type" value="Genomic_DNA"/>
</dbReference>
<feature type="transmembrane region" description="Helical" evidence="1">
    <location>
        <begin position="12"/>
        <end position="32"/>
    </location>
</feature>
<accession>A0AAW4XF41</accession>
<proteinExistence type="predicted"/>
<dbReference type="Proteomes" id="UP001198630">
    <property type="component" value="Unassembled WGS sequence"/>
</dbReference>
<name>A0AAW4XF41_RHORH</name>
<dbReference type="RefSeq" id="WP_230789921.1">
    <property type="nucleotide sequence ID" value="NZ_JAJNCO010000004.1"/>
</dbReference>
<feature type="transmembrane region" description="Helical" evidence="1">
    <location>
        <begin position="69"/>
        <end position="90"/>
    </location>
</feature>
<comment type="caution">
    <text evidence="2">The sequence shown here is derived from an EMBL/GenBank/DDBJ whole genome shotgun (WGS) entry which is preliminary data.</text>
</comment>
<organism evidence="2 3">
    <name type="scientific">Rhodococcus rhodochrous</name>
    <dbReference type="NCBI Taxonomy" id="1829"/>
    <lineage>
        <taxon>Bacteria</taxon>
        <taxon>Bacillati</taxon>
        <taxon>Actinomycetota</taxon>
        <taxon>Actinomycetes</taxon>
        <taxon>Mycobacteriales</taxon>
        <taxon>Nocardiaceae</taxon>
        <taxon>Rhodococcus</taxon>
    </lineage>
</organism>